<organism evidence="1 2">
    <name type="scientific">Caenorhabditis nigoni</name>
    <dbReference type="NCBI Taxonomy" id="1611254"/>
    <lineage>
        <taxon>Eukaryota</taxon>
        <taxon>Metazoa</taxon>
        <taxon>Ecdysozoa</taxon>
        <taxon>Nematoda</taxon>
        <taxon>Chromadorea</taxon>
        <taxon>Rhabditida</taxon>
        <taxon>Rhabditina</taxon>
        <taxon>Rhabditomorpha</taxon>
        <taxon>Rhabditoidea</taxon>
        <taxon>Rhabditidae</taxon>
        <taxon>Peloderinae</taxon>
        <taxon>Caenorhabditis</taxon>
    </lineage>
</organism>
<gene>
    <name evidence="1" type="ORF">B9Z55_028078</name>
</gene>
<dbReference type="OrthoDB" id="10316081at2759"/>
<dbReference type="Proteomes" id="UP000230233">
    <property type="component" value="Unassembled WGS sequence"/>
</dbReference>
<sequence length="482" mass="54820">MSEVGLSKKISKCDVLFCLGIKMIFHVELSVFSDLAACVHSPDNLHPRMSSNSESLDDSLDFSVNTVTSRHPGVPFDEEEIIAYMSNYLSGRSLNLPMLNDEKHREDHDKYYEAAIEAEKNAGITAGKHYREELIGDDACDNAFINNFNHYGGDGDGFLDVSQDPYAMDDVLANRTCNVADHLRSLTVSKYKNKVQGWISNHQKGNFMKSFRRRCISMPPDEESFGFFNTPCNPSETDEFSRVLFEKSMKMVNESLAAHPVDSKSSTSFTVARQFSQDFGAWFFDKFKLDKNFQEEFGLDKDDDDYFKSGLLVIYMPDNKKRDLIYFRGVHIGKDPSDASRSIFWSIDTADFLSISPSKDSLRTLPMEFHFHSKMSHFVASSSDMFKSWSSLPKLTRLVDTDNLWNAKAKEYIQMELEKEKNTGDEEKAGCGLNIETLFCSGVNCMGLCGLKEITKGITKPEPIYGPMTWVADKPPRRQRRY</sequence>
<accession>A0A2G5SDQ9</accession>
<dbReference type="STRING" id="1611254.A0A2G5SDQ9"/>
<reference evidence="2" key="1">
    <citation type="submission" date="2017-10" db="EMBL/GenBank/DDBJ databases">
        <title>Rapid genome shrinkage in a self-fertile nematode reveals novel sperm competition proteins.</title>
        <authorList>
            <person name="Yin D."/>
            <person name="Schwarz E.M."/>
            <person name="Thomas C.G."/>
            <person name="Felde R.L."/>
            <person name="Korf I.F."/>
            <person name="Cutter A.D."/>
            <person name="Schartner C.M."/>
            <person name="Ralston E.J."/>
            <person name="Meyer B.J."/>
            <person name="Haag E.S."/>
        </authorList>
    </citation>
    <scope>NUCLEOTIDE SEQUENCE [LARGE SCALE GENOMIC DNA]</scope>
    <source>
        <strain evidence="2">JU1422</strain>
    </source>
</reference>
<proteinExistence type="predicted"/>
<comment type="caution">
    <text evidence="1">The sequence shown here is derived from an EMBL/GenBank/DDBJ whole genome shotgun (WGS) entry which is preliminary data.</text>
</comment>
<dbReference type="EMBL" id="PDUG01000016">
    <property type="protein sequence ID" value="PIC13001.1"/>
    <property type="molecule type" value="Genomic_DNA"/>
</dbReference>
<keyword evidence="2" id="KW-1185">Reference proteome</keyword>
<name>A0A2G5SDQ9_9PELO</name>
<evidence type="ECO:0000313" key="2">
    <source>
        <dbReference type="Proteomes" id="UP000230233"/>
    </source>
</evidence>
<dbReference type="AlphaFoldDB" id="A0A2G5SDQ9"/>
<protein>
    <submittedName>
        <fullName evidence="1">Uncharacterized protein</fullName>
    </submittedName>
</protein>
<evidence type="ECO:0000313" key="1">
    <source>
        <dbReference type="EMBL" id="PIC13001.1"/>
    </source>
</evidence>